<dbReference type="KEGG" id="mclo:DK849_01140"/>
<sequence>MKNKKIWTLFLAMTVPAATGVIAASCDKTKNYEAELQQLASNITADVNNKETITSSEVNKEAIILTYNTEKLNVNIDSIQTGSGKVTVNLVVSLKEKNELKISKTIEITGFVDLEYSNDYLNSVIMNIEALCNEKANIELKDVTESNITFSNLNEKLYQIKDLSIEHLSKTNQLKVNYKIGYVKNDKQEFISREKSTLIDGFLISNEHINNLLNSSATSYTLIDVSTGMEAQPRTFEISYFAIDDGTFDLRLNNEEMFVPNNLEVLFKYDFDINNETFDGNNVKMKVSLKYNEYTTQEKDLLLNHNYLAGINKDFIEKYLHLTLDYTGKDEKIVTDFVVDQAITDADTIAKFAMKFRVNDQDIDATSYLAKWGLSITKITPVQINIENNNEVTFDVVITNDGTIGLPSEETYEFKINNFKAVPELSDDQINEFISKLKVETRLFSDEISSNLDKAILYYTESGQIDDNAVEVTDELLAQHGIKRYNKESIYSSTWNVETNKLETTINIWTSQSETPTVLQNDIITGGPQFEAYISELNIQIQNKETKTASDITYQDLGITIKANTALTTPHDFIIYLSIKTNIKSTEETELWKQGKKTLEFVFRNNITGQLYKYNKVIEGLKPYEEGNTEFDLKAQNNQLVSGTLAPEALVKIEELFTGATTDEYTNGYIKYVKETGGNIKLLFGPSKSKASNEFIGLTFDSDFLANFAASKLLLAKEHSRASGQKAFAITRERNEQGTFTYSIYFKLSDTQAIPYSVKLN</sequence>
<gene>
    <name evidence="1" type="ORF">DK849_01140</name>
</gene>
<dbReference type="RefSeq" id="WP_029330359.1">
    <property type="nucleotide sequence ID" value="NZ_CP030103.1"/>
</dbReference>
<name>A0A2Z4LLT5_9BACT</name>
<organism evidence="1 2">
    <name type="scientific">Metamycoplasma cloacale</name>
    <dbReference type="NCBI Taxonomy" id="92401"/>
    <lineage>
        <taxon>Bacteria</taxon>
        <taxon>Bacillati</taxon>
        <taxon>Mycoplasmatota</taxon>
        <taxon>Mycoplasmoidales</taxon>
        <taxon>Metamycoplasmataceae</taxon>
        <taxon>Metamycoplasma</taxon>
    </lineage>
</organism>
<reference evidence="2" key="1">
    <citation type="submission" date="2018-06" db="EMBL/GenBank/DDBJ databases">
        <title>Complete genome sequences of Mycoplasma anatis, M. anseris and M. cloacale type strains.</title>
        <authorList>
            <person name="Grozner D."/>
            <person name="Forro B."/>
            <person name="Sulyok K.M."/>
            <person name="Marton S."/>
            <person name="Kreizinger Z."/>
            <person name="Banyai K."/>
            <person name="Gyuranecz M."/>
        </authorList>
    </citation>
    <scope>NUCLEOTIDE SEQUENCE [LARGE SCALE GENOMIC DNA]</scope>
    <source>
        <strain evidence="2">NCTC 10199</strain>
    </source>
</reference>
<protein>
    <submittedName>
        <fullName evidence="1">Uncharacterized protein</fullName>
    </submittedName>
</protein>
<dbReference type="PROSITE" id="PS51257">
    <property type="entry name" value="PROKAR_LIPOPROTEIN"/>
    <property type="match status" value="1"/>
</dbReference>
<dbReference type="EMBL" id="CP030103">
    <property type="protein sequence ID" value="AWX42679.1"/>
    <property type="molecule type" value="Genomic_DNA"/>
</dbReference>
<dbReference type="Proteomes" id="UP000249865">
    <property type="component" value="Chromosome"/>
</dbReference>
<keyword evidence="2" id="KW-1185">Reference proteome</keyword>
<evidence type="ECO:0000313" key="2">
    <source>
        <dbReference type="Proteomes" id="UP000249865"/>
    </source>
</evidence>
<dbReference type="AlphaFoldDB" id="A0A2Z4LLT5"/>
<dbReference type="OrthoDB" id="396212at2"/>
<proteinExistence type="predicted"/>
<evidence type="ECO:0000313" key="1">
    <source>
        <dbReference type="EMBL" id="AWX42679.1"/>
    </source>
</evidence>
<accession>A0A2Z4LLT5</accession>